<dbReference type="EMBL" id="JASCZI010030265">
    <property type="protein sequence ID" value="MED6120205.1"/>
    <property type="molecule type" value="Genomic_DNA"/>
</dbReference>
<dbReference type="Pfam" id="PF00685">
    <property type="entry name" value="Sulfotransfer_1"/>
    <property type="match status" value="2"/>
</dbReference>
<dbReference type="Gene3D" id="3.40.50.300">
    <property type="entry name" value="P-loop containing nucleotide triphosphate hydrolases"/>
    <property type="match status" value="2"/>
</dbReference>
<proteinExistence type="inferred from homology"/>
<evidence type="ECO:0000313" key="7">
    <source>
        <dbReference type="Proteomes" id="UP001341840"/>
    </source>
</evidence>
<dbReference type="InterPro" id="IPR000863">
    <property type="entry name" value="Sulfotransferase_dom"/>
</dbReference>
<dbReference type="PANTHER" id="PTHR11783">
    <property type="entry name" value="SULFOTRANSFERASE SULT"/>
    <property type="match status" value="1"/>
</dbReference>
<evidence type="ECO:0000256" key="2">
    <source>
        <dbReference type="ARBA" id="ARBA00022679"/>
    </source>
</evidence>
<protein>
    <recommendedName>
        <fullName evidence="3">Sulfotransferase</fullName>
        <ecNumber evidence="3">2.8.2.-</ecNumber>
    </recommendedName>
</protein>
<accession>A0ABU6R8B8</accession>
<gene>
    <name evidence="6" type="ORF">PIB30_018796</name>
</gene>
<comment type="caution">
    <text evidence="6">The sequence shown here is derived from an EMBL/GenBank/DDBJ whole genome shotgun (WGS) entry which is preliminary data.</text>
</comment>
<feature type="compositionally biased region" description="Polar residues" evidence="4">
    <location>
        <begin position="7"/>
        <end position="20"/>
    </location>
</feature>
<comment type="similarity">
    <text evidence="1 3">Belongs to the sulfotransferase 1 family.</text>
</comment>
<keyword evidence="7" id="KW-1185">Reference proteome</keyword>
<evidence type="ECO:0000256" key="3">
    <source>
        <dbReference type="RuleBase" id="RU361155"/>
    </source>
</evidence>
<name>A0ABU6R8B8_9FABA</name>
<feature type="region of interest" description="Disordered" evidence="4">
    <location>
        <begin position="1"/>
        <end position="20"/>
    </location>
</feature>
<feature type="domain" description="Sulfotransferase" evidence="5">
    <location>
        <begin position="72"/>
        <end position="160"/>
    </location>
</feature>
<dbReference type="Proteomes" id="UP001341840">
    <property type="component" value="Unassembled WGS sequence"/>
</dbReference>
<feature type="domain" description="Sulfotransferase" evidence="5">
    <location>
        <begin position="166"/>
        <end position="272"/>
    </location>
</feature>
<organism evidence="6 7">
    <name type="scientific">Stylosanthes scabra</name>
    <dbReference type="NCBI Taxonomy" id="79078"/>
    <lineage>
        <taxon>Eukaryota</taxon>
        <taxon>Viridiplantae</taxon>
        <taxon>Streptophyta</taxon>
        <taxon>Embryophyta</taxon>
        <taxon>Tracheophyta</taxon>
        <taxon>Spermatophyta</taxon>
        <taxon>Magnoliopsida</taxon>
        <taxon>eudicotyledons</taxon>
        <taxon>Gunneridae</taxon>
        <taxon>Pentapetalae</taxon>
        <taxon>rosids</taxon>
        <taxon>fabids</taxon>
        <taxon>Fabales</taxon>
        <taxon>Fabaceae</taxon>
        <taxon>Papilionoideae</taxon>
        <taxon>50 kb inversion clade</taxon>
        <taxon>dalbergioids sensu lato</taxon>
        <taxon>Dalbergieae</taxon>
        <taxon>Pterocarpus clade</taxon>
        <taxon>Stylosanthes</taxon>
    </lineage>
</organism>
<evidence type="ECO:0000313" key="6">
    <source>
        <dbReference type="EMBL" id="MED6120205.1"/>
    </source>
</evidence>
<dbReference type="SUPFAM" id="SSF52540">
    <property type="entry name" value="P-loop containing nucleoside triphosphate hydrolases"/>
    <property type="match status" value="1"/>
</dbReference>
<dbReference type="InterPro" id="IPR027417">
    <property type="entry name" value="P-loop_NTPase"/>
</dbReference>
<evidence type="ECO:0000256" key="1">
    <source>
        <dbReference type="ARBA" id="ARBA00005771"/>
    </source>
</evidence>
<evidence type="ECO:0000256" key="4">
    <source>
        <dbReference type="SAM" id="MobiDB-lite"/>
    </source>
</evidence>
<evidence type="ECO:0000259" key="5">
    <source>
        <dbReference type="Pfam" id="PF00685"/>
    </source>
</evidence>
<keyword evidence="2 3" id="KW-0808">Transferase</keyword>
<sequence>MEARSDQPPTNLPKPQQQDENLSQEFKNLMSTLPMDEGWLSTIPVYQYQGFWFEPMFLQAILSCQKHFEANDTDIIHVTFPKSGTTWLKALTFALLNRNKYPPTQENNPLLVTNPHILVPPLHSLFYDEKFNIPNISQFPSPRLLSSHFPYISLPKSRKEFKWTILGSCFGVLERKLGKARESNVSKVYEQMKSHPTLVLKELSEFIGCSFSQQELDNGMLDDILNLCSFDNLRNLEVNQTGSVSSIRGFEIQNKSFFRCGKIGDSKNFLTND</sequence>
<reference evidence="6 7" key="1">
    <citation type="journal article" date="2023" name="Plants (Basel)">
        <title>Bridging the Gap: Combining Genomics and Transcriptomics Approaches to Understand Stylosanthes scabra, an Orphan Legume from the Brazilian Caatinga.</title>
        <authorList>
            <person name="Ferreira-Neto J.R.C."/>
            <person name="da Silva M.D."/>
            <person name="Binneck E."/>
            <person name="de Melo N.F."/>
            <person name="da Silva R.H."/>
            <person name="de Melo A.L.T.M."/>
            <person name="Pandolfi V."/>
            <person name="Bustamante F.O."/>
            <person name="Brasileiro-Vidal A.C."/>
            <person name="Benko-Iseppon A.M."/>
        </authorList>
    </citation>
    <scope>NUCLEOTIDE SEQUENCE [LARGE SCALE GENOMIC DNA]</scope>
    <source>
        <tissue evidence="6">Leaves</tissue>
    </source>
</reference>
<dbReference type="EC" id="2.8.2.-" evidence="3"/>